<keyword evidence="4" id="KW-1133">Transmembrane helix</keyword>
<proteinExistence type="predicted"/>
<dbReference type="PANTHER" id="PTHR10434:SF40">
    <property type="entry name" value="1-ACYL-SN-GLYCEROL-3-PHOSPHATE ACYLTRANSFERASE"/>
    <property type="match status" value="1"/>
</dbReference>
<evidence type="ECO:0000256" key="3">
    <source>
        <dbReference type="ARBA" id="ARBA00023315"/>
    </source>
</evidence>
<evidence type="ECO:0000256" key="4">
    <source>
        <dbReference type="SAM" id="Phobius"/>
    </source>
</evidence>
<evidence type="ECO:0000313" key="7">
    <source>
        <dbReference type="Proteomes" id="UP000838100"/>
    </source>
</evidence>
<comment type="caution">
    <text evidence="6">The sequence shown here is derived from an EMBL/GenBank/DDBJ whole genome shotgun (WGS) entry which is preliminary data.</text>
</comment>
<keyword evidence="4" id="KW-0812">Transmembrane</keyword>
<reference evidence="6" key="1">
    <citation type="submission" date="2021-12" db="EMBL/GenBank/DDBJ databases">
        <authorList>
            <person name="Rodrigo-Torres L."/>
            <person name="Arahal R. D."/>
            <person name="Lucena T."/>
        </authorList>
    </citation>
    <scope>NUCLEOTIDE SEQUENCE</scope>
    <source>
        <strain evidence="6">CECT 8267</strain>
    </source>
</reference>
<dbReference type="Pfam" id="PF01553">
    <property type="entry name" value="Acyltransferase"/>
    <property type="match status" value="1"/>
</dbReference>
<dbReference type="CDD" id="cd07989">
    <property type="entry name" value="LPLAT_AGPAT-like"/>
    <property type="match status" value="1"/>
</dbReference>
<dbReference type="PANTHER" id="PTHR10434">
    <property type="entry name" value="1-ACYL-SN-GLYCEROL-3-PHOSPHATE ACYLTRANSFERASE"/>
    <property type="match status" value="1"/>
</dbReference>
<evidence type="ECO:0000256" key="2">
    <source>
        <dbReference type="ARBA" id="ARBA00022679"/>
    </source>
</evidence>
<feature type="transmembrane region" description="Helical" evidence="4">
    <location>
        <begin position="14"/>
        <end position="38"/>
    </location>
</feature>
<dbReference type="SMART" id="SM00563">
    <property type="entry name" value="PlsC"/>
    <property type="match status" value="1"/>
</dbReference>
<keyword evidence="2" id="KW-0808">Transferase</keyword>
<evidence type="ECO:0000259" key="5">
    <source>
        <dbReference type="SMART" id="SM00563"/>
    </source>
</evidence>
<dbReference type="EMBL" id="CAKLPX010000004">
    <property type="protein sequence ID" value="CAH0993015.1"/>
    <property type="molecule type" value="Genomic_DNA"/>
</dbReference>
<feature type="domain" description="Phospholipid/glycerol acyltransferase" evidence="5">
    <location>
        <begin position="79"/>
        <end position="193"/>
    </location>
</feature>
<keyword evidence="7" id="KW-1185">Reference proteome</keyword>
<comment type="pathway">
    <text evidence="1">Lipid metabolism.</text>
</comment>
<evidence type="ECO:0000256" key="1">
    <source>
        <dbReference type="ARBA" id="ARBA00005189"/>
    </source>
</evidence>
<keyword evidence="4" id="KW-0472">Membrane</keyword>
<evidence type="ECO:0000313" key="6">
    <source>
        <dbReference type="EMBL" id="CAH0993015.1"/>
    </source>
</evidence>
<gene>
    <name evidence="6" type="ORF">SIN8267_03154</name>
</gene>
<protein>
    <recommendedName>
        <fullName evidence="5">Phospholipid/glycerol acyltransferase domain-containing protein</fullName>
    </recommendedName>
</protein>
<dbReference type="SUPFAM" id="SSF69593">
    <property type="entry name" value="Glycerol-3-phosphate (1)-acyltransferase"/>
    <property type="match status" value="1"/>
</dbReference>
<dbReference type="Proteomes" id="UP000838100">
    <property type="component" value="Unassembled WGS sequence"/>
</dbReference>
<name>A0ABN8EP34_9GAMM</name>
<organism evidence="6 7">
    <name type="scientific">Sinobacterium norvegicum</name>
    <dbReference type="NCBI Taxonomy" id="1641715"/>
    <lineage>
        <taxon>Bacteria</taxon>
        <taxon>Pseudomonadati</taxon>
        <taxon>Pseudomonadota</taxon>
        <taxon>Gammaproteobacteria</taxon>
        <taxon>Cellvibrionales</taxon>
        <taxon>Spongiibacteraceae</taxon>
        <taxon>Sinobacterium</taxon>
    </lineage>
</organism>
<dbReference type="InterPro" id="IPR002123">
    <property type="entry name" value="Plipid/glycerol_acylTrfase"/>
</dbReference>
<accession>A0ABN8EP34</accession>
<dbReference type="RefSeq" id="WP_237445698.1">
    <property type="nucleotide sequence ID" value="NZ_CAKLPX010000004.1"/>
</dbReference>
<keyword evidence="3" id="KW-0012">Acyltransferase</keyword>
<sequence>MHQQITLGLKLRSIIFYLGSGLSALWFGTTGMIFFGLLPFNIRRQYLLLWNRFVCWWLKITCGIDHQIIGAENISHDVAVVLSKHQSSLETIYLQLMFQPLSTILKRELLRIPGFGWGLSLLKPIAIDRGNPRQALRQVMDTGKERLAEGISVLIFPEGTRTAPGSTAKHAKSGSALAVAAAVPVIPVAHNAGEFWPNNSFVKFPGTVVISVGERIESTGKTAEQLKEEVRLWIDSESEAIAQR</sequence>